<organism evidence="1">
    <name type="scientific">Abalone asfa-like virus</name>
    <dbReference type="NCBI Taxonomy" id="2839893"/>
    <lineage>
        <taxon>Viruses</taxon>
        <taxon>Varidnaviria</taxon>
        <taxon>Bamfordvirae</taxon>
        <taxon>Nucleocytoviricota</taxon>
        <taxon>Pokkesviricetes</taxon>
        <taxon>Asfuvirales</taxon>
        <taxon>Asfarviridae</taxon>
    </lineage>
</organism>
<reference evidence="1" key="1">
    <citation type="journal article" date="2020" name="Sci. Rep.">
        <title>A novel Asfarvirus-like virus identified as a potential cause of mass mortality of abalone.</title>
        <authorList>
            <person name="Matsuyama T."/>
            <person name="Takano T."/>
            <person name="Nishiki I."/>
            <person name="Fujiwara A."/>
            <person name="Kiryu I."/>
            <person name="Inada M."/>
            <person name="Sakai T."/>
            <person name="Terashima S."/>
            <person name="Matsuura Y."/>
            <person name="Isowa K."/>
            <person name="Nakayasu C."/>
        </authorList>
    </citation>
    <scope>NUCLEOTIDE SEQUENCE</scope>
</reference>
<sequence length="160" mass="18436">MIGRIAVGIQFPLLRNPKHSFYLRFDTRILNKPFILPAKLSLIRNAPILNLGIYPSDQSEAIIEFCKKNKSAIYNSHFKACSPYILQTDVNGTQCLVVNMLSDFDFEQLNEFNPISPKRDFPFCVLGYFDANHNDELEECIRLYKNIVFRNATDIIVTNV</sequence>
<name>A0A5K7Y325_9VIRU</name>
<proteinExistence type="predicted"/>
<accession>A0A5K7Y325</accession>
<protein>
    <submittedName>
        <fullName evidence="1">Uncharacterized protein</fullName>
    </submittedName>
</protein>
<dbReference type="EMBL" id="LC506465">
    <property type="protein sequence ID" value="BBO53961.1"/>
    <property type="molecule type" value="Genomic_DNA"/>
</dbReference>
<evidence type="ECO:0000313" key="1">
    <source>
        <dbReference type="EMBL" id="BBO53961.1"/>
    </source>
</evidence>